<keyword evidence="2" id="KW-0614">Plasmid</keyword>
<protein>
    <submittedName>
        <fullName evidence="2">MaoC family dehydratase</fullName>
    </submittedName>
</protein>
<dbReference type="PANTHER" id="PTHR42993:SF1">
    <property type="entry name" value="MAOC-LIKE DEHYDRATASE DOMAIN-CONTAINING PROTEIN"/>
    <property type="match status" value="1"/>
</dbReference>
<name>A0A6N1XBV0_9BURK</name>
<sequence length="151" mass="16645">MVTLDSPEAIRAFVGKSATSAPLQIDQSMIDRFADITGDHQWLHVDVERAAQESPYGSTIAHGLLTLSLLPAWYGQCLKFPNRRHGVNYGFDKVRFTGPVKSGAQVHGRFTLVKAEDVAPGGLRCTWNVEVHADGVERPVLVAQWLIQVTH</sequence>
<evidence type="ECO:0000313" key="2">
    <source>
        <dbReference type="EMBL" id="QKV55572.1"/>
    </source>
</evidence>
<dbReference type="InterPro" id="IPR029069">
    <property type="entry name" value="HotDog_dom_sf"/>
</dbReference>
<dbReference type="Gene3D" id="3.10.129.10">
    <property type="entry name" value="Hotdog Thioesterase"/>
    <property type="match status" value="1"/>
</dbReference>
<dbReference type="RefSeq" id="WP_175506358.1">
    <property type="nucleotide sequence ID" value="NZ_CAURQT010000003.1"/>
</dbReference>
<keyword evidence="3" id="KW-1185">Reference proteome</keyword>
<dbReference type="AlphaFoldDB" id="A0A6N1XBV0"/>
<evidence type="ECO:0000259" key="1">
    <source>
        <dbReference type="Pfam" id="PF01575"/>
    </source>
</evidence>
<dbReference type="InterPro" id="IPR039375">
    <property type="entry name" value="NodN-like"/>
</dbReference>
<organism evidence="2 3">
    <name type="scientific">Comamonas antarctica</name>
    <dbReference type="NCBI Taxonomy" id="2743470"/>
    <lineage>
        <taxon>Bacteria</taxon>
        <taxon>Pseudomonadati</taxon>
        <taxon>Pseudomonadota</taxon>
        <taxon>Betaproteobacteria</taxon>
        <taxon>Burkholderiales</taxon>
        <taxon>Comamonadaceae</taxon>
        <taxon>Comamonas</taxon>
    </lineage>
</organism>
<dbReference type="EMBL" id="CP054841">
    <property type="protein sequence ID" value="QKV55572.1"/>
    <property type="molecule type" value="Genomic_DNA"/>
</dbReference>
<geneLocation type="plasmid" evidence="2 3">
    <name>unnamed1</name>
</geneLocation>
<dbReference type="PANTHER" id="PTHR42993">
    <property type="entry name" value="MAOC-LIKE DEHYDRATASE DOMAIN-CONTAINING PROTEIN"/>
    <property type="match status" value="1"/>
</dbReference>
<proteinExistence type="predicted"/>
<dbReference type="Pfam" id="PF01575">
    <property type="entry name" value="MaoC_dehydratas"/>
    <property type="match status" value="1"/>
</dbReference>
<dbReference type="KEGG" id="aant:HUK68_21925"/>
<reference evidence="2 3" key="1">
    <citation type="submission" date="2020-06" db="EMBL/GenBank/DDBJ databases">
        <title>Acidovorax antarctica sp. nov., isolated from Corinth ice sheet soil, Antarctic Fields Peninsula.</title>
        <authorList>
            <person name="Xu Q."/>
            <person name="Peng F."/>
        </authorList>
    </citation>
    <scope>NUCLEOTIDE SEQUENCE [LARGE SCALE GENOMIC DNA]</scope>
    <source>
        <strain evidence="2 3">16-35-5</strain>
        <plasmid evidence="2 3">unnamed1</plasmid>
    </source>
</reference>
<gene>
    <name evidence="2" type="ORF">HUK68_21925</name>
</gene>
<dbReference type="InterPro" id="IPR002539">
    <property type="entry name" value="MaoC-like_dom"/>
</dbReference>
<evidence type="ECO:0000313" key="3">
    <source>
        <dbReference type="Proteomes" id="UP000509579"/>
    </source>
</evidence>
<accession>A0A6N1XBV0</accession>
<feature type="domain" description="MaoC-like" evidence="1">
    <location>
        <begin position="18"/>
        <end position="118"/>
    </location>
</feature>
<dbReference type="Proteomes" id="UP000509579">
    <property type="component" value="Plasmid unnamed1"/>
</dbReference>
<dbReference type="CDD" id="cd03450">
    <property type="entry name" value="NodN"/>
    <property type="match status" value="1"/>
</dbReference>
<dbReference type="SUPFAM" id="SSF54637">
    <property type="entry name" value="Thioesterase/thiol ester dehydrase-isomerase"/>
    <property type="match status" value="1"/>
</dbReference>